<dbReference type="Gene3D" id="3.40.30.10">
    <property type="entry name" value="Glutaredoxin"/>
    <property type="match status" value="1"/>
</dbReference>
<proteinExistence type="predicted"/>
<sequence>MNKVSTLFNKLFLTHSNKSQETNRADPDQPRGGGVGDLIPLFKVRDQFGKKIISEKVPGKVTKLVFLSDTCGLCFEVLQMLANQSGVYNYLVFKGDEDTYSNVSHKDLHYNFPIIRSTKVVDLFGIKRVPTIVTLDSTGIIERVDEVADIENLFCYLEN</sequence>
<dbReference type="OrthoDB" id="462848at2"/>
<dbReference type="InterPro" id="IPR036249">
    <property type="entry name" value="Thioredoxin-like_sf"/>
</dbReference>
<dbReference type="EMBL" id="FNBG01000019">
    <property type="protein sequence ID" value="SDF88526.1"/>
    <property type="molecule type" value="Genomic_DNA"/>
</dbReference>
<dbReference type="Proteomes" id="UP000198972">
    <property type="component" value="Unassembled WGS sequence"/>
</dbReference>
<accession>A0A1G7PQI9</accession>
<name>A0A1G7PQI9_9BACL</name>
<evidence type="ECO:0000313" key="1">
    <source>
        <dbReference type="EMBL" id="SDF88526.1"/>
    </source>
</evidence>
<dbReference type="RefSeq" id="WP_091232670.1">
    <property type="nucleotide sequence ID" value="NZ_FNBG01000019.1"/>
</dbReference>
<dbReference type="STRING" id="670482.SAMN04488542_11974"/>
<gene>
    <name evidence="1" type="ORF">SAMN04488542_11974</name>
</gene>
<evidence type="ECO:0008006" key="3">
    <source>
        <dbReference type="Google" id="ProtNLM"/>
    </source>
</evidence>
<evidence type="ECO:0000313" key="2">
    <source>
        <dbReference type="Proteomes" id="UP000198972"/>
    </source>
</evidence>
<dbReference type="SUPFAM" id="SSF52833">
    <property type="entry name" value="Thioredoxin-like"/>
    <property type="match status" value="1"/>
</dbReference>
<keyword evidence="2" id="KW-1185">Reference proteome</keyword>
<organism evidence="1 2">
    <name type="scientific">Fontibacillus panacisegetis</name>
    <dbReference type="NCBI Taxonomy" id="670482"/>
    <lineage>
        <taxon>Bacteria</taxon>
        <taxon>Bacillati</taxon>
        <taxon>Bacillota</taxon>
        <taxon>Bacilli</taxon>
        <taxon>Bacillales</taxon>
        <taxon>Paenibacillaceae</taxon>
        <taxon>Fontibacillus</taxon>
    </lineage>
</organism>
<reference evidence="1 2" key="1">
    <citation type="submission" date="2016-10" db="EMBL/GenBank/DDBJ databases">
        <authorList>
            <person name="de Groot N.N."/>
        </authorList>
    </citation>
    <scope>NUCLEOTIDE SEQUENCE [LARGE SCALE GENOMIC DNA]</scope>
    <source>
        <strain evidence="1 2">DSM 28129</strain>
    </source>
</reference>
<dbReference type="AlphaFoldDB" id="A0A1G7PQI9"/>
<protein>
    <recommendedName>
        <fullName evidence="3">Thioredoxin domain-containing protein</fullName>
    </recommendedName>
</protein>